<reference evidence="2" key="1">
    <citation type="submission" date="2021-01" db="EMBL/GenBank/DDBJ databases">
        <authorList>
            <consortium name="Genoscope - CEA"/>
            <person name="William W."/>
        </authorList>
    </citation>
    <scope>NUCLEOTIDE SEQUENCE</scope>
</reference>
<evidence type="ECO:0000256" key="1">
    <source>
        <dbReference type="SAM" id="Phobius"/>
    </source>
</evidence>
<keyword evidence="3" id="KW-1185">Reference proteome</keyword>
<proteinExistence type="predicted"/>
<keyword evidence="1" id="KW-0472">Membrane</keyword>
<protein>
    <recommendedName>
        <fullName evidence="4">Transmembrane protein</fullName>
    </recommendedName>
</protein>
<feature type="transmembrane region" description="Helical" evidence="1">
    <location>
        <begin position="103"/>
        <end position="123"/>
    </location>
</feature>
<feature type="transmembrane region" description="Helical" evidence="1">
    <location>
        <begin position="12"/>
        <end position="29"/>
    </location>
</feature>
<evidence type="ECO:0000313" key="2">
    <source>
        <dbReference type="EMBL" id="CAD8128406.1"/>
    </source>
</evidence>
<keyword evidence="1" id="KW-1133">Transmembrane helix</keyword>
<sequence length="126" mass="15420">MMQIFILTLPYLKRLLIFHLFIYIILIVIQKINKDQKKRIIQQRIIKIKVERPNNWRLYYFFLNQIFMLLKIEEVYNNVLNDIQINSKLQCILRCIQINYSHIYLKIYAGIQILLLMSTIIRFQGN</sequence>
<name>A0A8S1RJK6_9CILI</name>
<comment type="caution">
    <text evidence="2">The sequence shown here is derived from an EMBL/GenBank/DDBJ whole genome shotgun (WGS) entry which is preliminary data.</text>
</comment>
<keyword evidence="1" id="KW-0812">Transmembrane</keyword>
<organism evidence="2 3">
    <name type="scientific">Paramecium sonneborni</name>
    <dbReference type="NCBI Taxonomy" id="65129"/>
    <lineage>
        <taxon>Eukaryota</taxon>
        <taxon>Sar</taxon>
        <taxon>Alveolata</taxon>
        <taxon>Ciliophora</taxon>
        <taxon>Intramacronucleata</taxon>
        <taxon>Oligohymenophorea</taxon>
        <taxon>Peniculida</taxon>
        <taxon>Parameciidae</taxon>
        <taxon>Paramecium</taxon>
    </lineage>
</organism>
<evidence type="ECO:0000313" key="3">
    <source>
        <dbReference type="Proteomes" id="UP000692954"/>
    </source>
</evidence>
<dbReference type="AlphaFoldDB" id="A0A8S1RJK6"/>
<dbReference type="EMBL" id="CAJJDN010000188">
    <property type="protein sequence ID" value="CAD8128406.1"/>
    <property type="molecule type" value="Genomic_DNA"/>
</dbReference>
<dbReference type="Proteomes" id="UP000692954">
    <property type="component" value="Unassembled WGS sequence"/>
</dbReference>
<accession>A0A8S1RJK6</accession>
<gene>
    <name evidence="2" type="ORF">PSON_ATCC_30995.1.T1880037</name>
</gene>
<evidence type="ECO:0008006" key="4">
    <source>
        <dbReference type="Google" id="ProtNLM"/>
    </source>
</evidence>